<dbReference type="RefSeq" id="WP_125180062.1">
    <property type="nucleotide sequence ID" value="NZ_QZMU01000001.1"/>
</dbReference>
<comment type="caution">
    <text evidence="5">The sequence shown here is derived from an EMBL/GenBank/DDBJ whole genome shotgun (WGS) entry which is preliminary data.</text>
</comment>
<organism evidence="5 6">
    <name type="scientific">Thiohalobacter thiocyanaticus</name>
    <dbReference type="NCBI Taxonomy" id="585455"/>
    <lineage>
        <taxon>Bacteria</taxon>
        <taxon>Pseudomonadati</taxon>
        <taxon>Pseudomonadota</taxon>
        <taxon>Gammaproteobacteria</taxon>
        <taxon>Thiohalobacterales</taxon>
        <taxon>Thiohalobacteraceae</taxon>
        <taxon>Thiohalobacter</taxon>
    </lineage>
</organism>
<feature type="compositionally biased region" description="Acidic residues" evidence="2">
    <location>
        <begin position="707"/>
        <end position="723"/>
    </location>
</feature>
<dbReference type="InterPro" id="IPR020012">
    <property type="entry name" value="LysM_FimV"/>
</dbReference>
<evidence type="ECO:0000256" key="3">
    <source>
        <dbReference type="SAM" id="Phobius"/>
    </source>
</evidence>
<evidence type="ECO:0000313" key="5">
    <source>
        <dbReference type="EMBL" id="RRQ20850.1"/>
    </source>
</evidence>
<evidence type="ECO:0000256" key="2">
    <source>
        <dbReference type="SAM" id="MobiDB-lite"/>
    </source>
</evidence>
<keyword evidence="1" id="KW-0175">Coiled coil</keyword>
<reference evidence="5 6" key="1">
    <citation type="journal article" date="2010" name="Int. J. Syst. Evol. Microbiol.">
        <title>Thiohalobacter thiocyanaticus gen. nov., sp. nov., a moderately halophilic, sulfur-oxidizing gammaproteobacterium from hypersaline lakes, that utilizes thiocyanate.</title>
        <authorList>
            <person name="Sorokin D.Y."/>
            <person name="Kovaleva O.L."/>
            <person name="Tourova T.P."/>
            <person name="Muyzer G."/>
        </authorList>
    </citation>
    <scope>NUCLEOTIDE SEQUENCE [LARGE SCALE GENOMIC DNA]</scope>
    <source>
        <strain evidence="5 6">Hrh1</strain>
    </source>
</reference>
<feature type="compositionally biased region" description="Low complexity" evidence="2">
    <location>
        <begin position="688"/>
        <end position="702"/>
    </location>
</feature>
<keyword evidence="6" id="KW-1185">Reference proteome</keyword>
<dbReference type="NCBIfam" id="TIGR03505">
    <property type="entry name" value="FimV_core"/>
    <property type="match status" value="1"/>
</dbReference>
<dbReference type="Gene3D" id="1.20.58.2200">
    <property type="match status" value="1"/>
</dbReference>
<evidence type="ECO:0000313" key="6">
    <source>
        <dbReference type="Proteomes" id="UP000287798"/>
    </source>
</evidence>
<keyword evidence="3" id="KW-0472">Membrane</keyword>
<feature type="compositionally biased region" description="Low complexity" evidence="2">
    <location>
        <begin position="100"/>
        <end position="121"/>
    </location>
</feature>
<feature type="domain" description="LysM" evidence="4">
    <location>
        <begin position="130"/>
        <end position="186"/>
    </location>
</feature>
<feature type="region of interest" description="Disordered" evidence="2">
    <location>
        <begin position="92"/>
        <end position="122"/>
    </location>
</feature>
<feature type="region of interest" description="Disordered" evidence="2">
    <location>
        <begin position="205"/>
        <end position="254"/>
    </location>
</feature>
<feature type="compositionally biased region" description="Low complexity" evidence="2">
    <location>
        <begin position="615"/>
        <end position="626"/>
    </location>
</feature>
<accession>A0A426QGJ4</accession>
<feature type="transmembrane region" description="Helical" evidence="3">
    <location>
        <begin position="422"/>
        <end position="442"/>
    </location>
</feature>
<dbReference type="InterPro" id="IPR020011">
    <property type="entry name" value="FimV_C"/>
</dbReference>
<dbReference type="PROSITE" id="PS51782">
    <property type="entry name" value="LYSM"/>
    <property type="match status" value="1"/>
</dbReference>
<evidence type="ECO:0000259" key="4">
    <source>
        <dbReference type="PROSITE" id="PS51782"/>
    </source>
</evidence>
<feature type="region of interest" description="Disordered" evidence="2">
    <location>
        <begin position="266"/>
        <end position="285"/>
    </location>
</feature>
<dbReference type="InterPro" id="IPR011990">
    <property type="entry name" value="TPR-like_helical_dom_sf"/>
</dbReference>
<dbReference type="Gene3D" id="3.10.350.10">
    <property type="entry name" value="LysM domain"/>
    <property type="match status" value="1"/>
</dbReference>
<feature type="coiled-coil region" evidence="1">
    <location>
        <begin position="286"/>
        <end position="334"/>
    </location>
</feature>
<dbReference type="InterPro" id="IPR018392">
    <property type="entry name" value="LysM"/>
</dbReference>
<dbReference type="OrthoDB" id="5298707at2"/>
<proteinExistence type="predicted"/>
<dbReference type="NCBIfam" id="TIGR03504">
    <property type="entry name" value="FimV_Cterm"/>
    <property type="match status" value="1"/>
</dbReference>
<dbReference type="AlphaFoldDB" id="A0A426QGJ4"/>
<dbReference type="InterPro" id="IPR036779">
    <property type="entry name" value="LysM_dom_sf"/>
</dbReference>
<feature type="region of interest" description="Disordered" evidence="2">
    <location>
        <begin position="345"/>
        <end position="405"/>
    </location>
</feature>
<dbReference type="Proteomes" id="UP000287798">
    <property type="component" value="Unassembled WGS sequence"/>
</dbReference>
<feature type="region of interest" description="Disordered" evidence="2">
    <location>
        <begin position="607"/>
        <end position="746"/>
    </location>
</feature>
<dbReference type="InterPro" id="IPR057840">
    <property type="entry name" value="FimV_N"/>
</dbReference>
<gene>
    <name evidence="5" type="ORF">D6C00_01945</name>
</gene>
<dbReference type="InterPro" id="IPR038440">
    <property type="entry name" value="FimV_C_sf"/>
</dbReference>
<feature type="compositionally biased region" description="Basic and acidic residues" evidence="2">
    <location>
        <begin position="205"/>
        <end position="216"/>
    </location>
</feature>
<evidence type="ECO:0000256" key="1">
    <source>
        <dbReference type="SAM" id="Coils"/>
    </source>
</evidence>
<dbReference type="Gene3D" id="1.25.40.10">
    <property type="entry name" value="Tetratricopeptide repeat domain"/>
    <property type="match status" value="1"/>
</dbReference>
<dbReference type="Pfam" id="PF25800">
    <property type="entry name" value="FimV_N"/>
    <property type="match status" value="1"/>
</dbReference>
<keyword evidence="3" id="KW-0812">Transmembrane</keyword>
<dbReference type="EMBL" id="QZMU01000001">
    <property type="protein sequence ID" value="RRQ20850.1"/>
    <property type="molecule type" value="Genomic_DNA"/>
</dbReference>
<feature type="compositionally biased region" description="Low complexity" evidence="2">
    <location>
        <begin position="378"/>
        <end position="391"/>
    </location>
</feature>
<keyword evidence="3" id="KW-1133">Transmembrane helix</keyword>
<sequence>MSASPEEVDQLRVQLASPQAYQQAGVERIYLHTRLKFAVVTKPDGSAVIQVTSQDPVREPYLDFLVQARWASGQMVREYTMLIDPPALMPAEAPAPAPAAPTTSGRQAAAPAPSRPTASARQQARFTGFEYGPVQRNDTLWNIAEKVRPDTGVSMQQTMLGLVRANPEAFQHGNVNNLKAGHVLRVPSREEFTAISQTEARAEVSRHHRLWREGRSEQTAAAPATGQVERESAPEPGGESSPTRTETAGEASAADAQLKLVTPEAADATTAAASGEGGQSSEGGEIEQVRQELVLAVEELEAQRQQNQDLNDRLADLEEQIAQLHRLVQLSDDELARMQGALAEDTSAPADAADMAGETAPGEPPVEPPVEPEEEAAEPAPAETEPMARAEPTPPGMQEEIRQPAPATADEGLLSRFLTNPLWQAGAGAVALLLLILAWLGVRKRRMASTEFKESILAEPRGGNAAGTAAAPAAAVAAGGAAAAAGAAEESSAPASAGGTQSDSSLFTDFSVSDMGTIQSEAEADPIAEADVYLAYGRYQQAEELIRGAIESEPGNNDYRLKLLEVFFAARNQTAFDAEAEALLAQLENQDAPAWQRVVEMGRELSPGNRLYQDGAAADPAPAAAPEPEPEPEPEAGLADLEGADLGDTGMPEAGSRDEPGAGTETAPTLGEDNSLDFDLGELESFSPEETGAGEAGAPGEKAAPDLADDENLLEFDLSESEEAAAPTGEAEEEVDVGEGELQAGDEVSTKLDLARAYIEMGDPEGARSILEEVIDEGNEAQKSEAEALMKDVG</sequence>
<protein>
    <recommendedName>
        <fullName evidence="4">LysM domain-containing protein</fullName>
    </recommendedName>
</protein>
<dbReference type="CDD" id="cd00118">
    <property type="entry name" value="LysM"/>
    <property type="match status" value="1"/>
</dbReference>
<feature type="compositionally biased region" description="Acidic residues" evidence="2">
    <location>
        <begin position="730"/>
        <end position="739"/>
    </location>
</feature>
<name>A0A426QGJ4_9GAMM</name>